<sequence length="231" mass="24151">MTKRFLIWLSLPVVAAGALAVLAFARPDMLRAWNPFAPLAVGDPVTPATRIKLARADRDPGYCRAALATAGLRTEPIPDGGGDAACPLHQAVRVEAGRARLNSSFPASCPLALAYAMFEDHDLQPLAKARLGTPVAQVSHLGSYACTPGSHTAAAGDYAKANALDIAGFILADGRQIAIKRDWQGSDAPAKAFLHDLRDAACRSFGTVEGPDSGAGRAGILHVAMRSGDCR</sequence>
<organism evidence="2 3">
    <name type="scientific">Ferrovibrio xuzhouensis</name>
    <dbReference type="NCBI Taxonomy" id="1576914"/>
    <lineage>
        <taxon>Bacteria</taxon>
        <taxon>Pseudomonadati</taxon>
        <taxon>Pseudomonadota</taxon>
        <taxon>Alphaproteobacteria</taxon>
        <taxon>Rhodospirillales</taxon>
        <taxon>Rhodospirillaceae</taxon>
        <taxon>Ferrovibrio</taxon>
    </lineage>
</organism>
<keyword evidence="3" id="KW-1185">Reference proteome</keyword>
<comment type="caution">
    <text evidence="2">The sequence shown here is derived from an EMBL/GenBank/DDBJ whole genome shotgun (WGS) entry which is preliminary data.</text>
</comment>
<dbReference type="EMBL" id="JBHRYJ010000001">
    <property type="protein sequence ID" value="MFC3675477.1"/>
    <property type="molecule type" value="Genomic_DNA"/>
</dbReference>
<reference evidence="3" key="1">
    <citation type="journal article" date="2019" name="Int. J. Syst. Evol. Microbiol.">
        <title>The Global Catalogue of Microorganisms (GCM) 10K type strain sequencing project: providing services to taxonomists for standard genome sequencing and annotation.</title>
        <authorList>
            <consortium name="The Broad Institute Genomics Platform"/>
            <consortium name="The Broad Institute Genome Sequencing Center for Infectious Disease"/>
            <person name="Wu L."/>
            <person name="Ma J."/>
        </authorList>
    </citation>
    <scope>NUCLEOTIDE SEQUENCE [LARGE SCALE GENOMIC DNA]</scope>
    <source>
        <strain evidence="3">KCTC 42182</strain>
    </source>
</reference>
<name>A0ABV7VF80_9PROT</name>
<accession>A0ABV7VF80</accession>
<evidence type="ECO:0000313" key="3">
    <source>
        <dbReference type="Proteomes" id="UP001595711"/>
    </source>
</evidence>
<gene>
    <name evidence="2" type="ORF">ACFOOQ_07980</name>
</gene>
<dbReference type="Proteomes" id="UP001595711">
    <property type="component" value="Unassembled WGS sequence"/>
</dbReference>
<dbReference type="Pfam" id="PF06904">
    <property type="entry name" value="Extensin-like_C"/>
    <property type="match status" value="1"/>
</dbReference>
<evidence type="ECO:0000313" key="2">
    <source>
        <dbReference type="EMBL" id="MFC3675477.1"/>
    </source>
</evidence>
<dbReference type="RefSeq" id="WP_379724128.1">
    <property type="nucleotide sequence ID" value="NZ_JBHRYJ010000001.1"/>
</dbReference>
<dbReference type="InterPro" id="IPR009683">
    <property type="entry name" value="Extensin-like_C"/>
</dbReference>
<protein>
    <submittedName>
        <fullName evidence="2">Extensin family protein</fullName>
    </submittedName>
</protein>
<evidence type="ECO:0000259" key="1">
    <source>
        <dbReference type="Pfam" id="PF06904"/>
    </source>
</evidence>
<feature type="domain" description="Extensin-like C-terminal" evidence="1">
    <location>
        <begin position="63"/>
        <end position="225"/>
    </location>
</feature>
<proteinExistence type="predicted"/>